<accession>A0A644TYD8</accession>
<dbReference type="GO" id="GO:0005829">
    <property type="term" value="C:cytosol"/>
    <property type="evidence" value="ECO:0007669"/>
    <property type="project" value="TreeGrafter"/>
</dbReference>
<dbReference type="Pfam" id="PF00596">
    <property type="entry name" value="Aldolase_II"/>
    <property type="match status" value="1"/>
</dbReference>
<dbReference type="AlphaFoldDB" id="A0A644TYD8"/>
<sequence>MSMFTRMKETLLENTFLAYKRELFAGTSGNLSCLDATGTKIAITPSSYPYEKMTQDDIVIIEASSGAVVEGKRKPSSEWRMHTAIYREVSGARGVVHIHSPYATALAVAGKGIPLVLIETLVYIGGDVPLAEFGLPGTEELGAVVAKTLKSRNACLMANHGAVAIGESLEQAMLRATYIEDAAKIYFLALQAGGAVALSDKDLEAMRKNLGN</sequence>
<dbReference type="GO" id="GO:0046872">
    <property type="term" value="F:metal ion binding"/>
    <property type="evidence" value="ECO:0007669"/>
    <property type="project" value="UniProtKB-KW"/>
</dbReference>
<organism evidence="4">
    <name type="scientific">bioreactor metagenome</name>
    <dbReference type="NCBI Taxonomy" id="1076179"/>
    <lineage>
        <taxon>unclassified sequences</taxon>
        <taxon>metagenomes</taxon>
        <taxon>ecological metagenomes</taxon>
    </lineage>
</organism>
<protein>
    <submittedName>
        <fullName evidence="4">L-fuculose phosphate aldolase</fullName>
        <ecNumber evidence="4">4.1.2.17</ecNumber>
    </submittedName>
</protein>
<gene>
    <name evidence="4" type="primary">fucA_4</name>
    <name evidence="4" type="ORF">SDC9_16420</name>
</gene>
<dbReference type="InterPro" id="IPR050197">
    <property type="entry name" value="Aldolase_class_II_sugar_metab"/>
</dbReference>
<name>A0A644TYD8_9ZZZZ</name>
<reference evidence="4" key="1">
    <citation type="submission" date="2019-08" db="EMBL/GenBank/DDBJ databases">
        <authorList>
            <person name="Kucharzyk K."/>
            <person name="Murdoch R.W."/>
            <person name="Higgins S."/>
            <person name="Loffler F."/>
        </authorList>
    </citation>
    <scope>NUCLEOTIDE SEQUENCE</scope>
</reference>
<evidence type="ECO:0000259" key="3">
    <source>
        <dbReference type="SMART" id="SM01007"/>
    </source>
</evidence>
<dbReference type="EC" id="4.1.2.17" evidence="4"/>
<dbReference type="GO" id="GO:0019323">
    <property type="term" value="P:pentose catabolic process"/>
    <property type="evidence" value="ECO:0007669"/>
    <property type="project" value="TreeGrafter"/>
</dbReference>
<dbReference type="EMBL" id="VSSQ01000054">
    <property type="protein sequence ID" value="MPL70661.1"/>
    <property type="molecule type" value="Genomic_DNA"/>
</dbReference>
<dbReference type="SUPFAM" id="SSF53639">
    <property type="entry name" value="AraD/HMP-PK domain-like"/>
    <property type="match status" value="1"/>
</dbReference>
<comment type="caution">
    <text evidence="4">The sequence shown here is derived from an EMBL/GenBank/DDBJ whole genome shotgun (WGS) entry which is preliminary data.</text>
</comment>
<feature type="domain" description="Class II aldolase/adducin N-terminal" evidence="3">
    <location>
        <begin position="9"/>
        <end position="187"/>
    </location>
</feature>
<dbReference type="InterPro" id="IPR036409">
    <property type="entry name" value="Aldolase_II/adducin_N_sf"/>
</dbReference>
<dbReference type="GO" id="GO:0008738">
    <property type="term" value="F:L-fuculose-phosphate aldolase activity"/>
    <property type="evidence" value="ECO:0007669"/>
    <property type="project" value="UniProtKB-EC"/>
</dbReference>
<evidence type="ECO:0000256" key="2">
    <source>
        <dbReference type="ARBA" id="ARBA00023239"/>
    </source>
</evidence>
<proteinExistence type="predicted"/>
<dbReference type="PANTHER" id="PTHR22789:SF0">
    <property type="entry name" value="3-OXO-TETRONATE 4-PHOSPHATE DECARBOXYLASE-RELATED"/>
    <property type="match status" value="1"/>
</dbReference>
<keyword evidence="1" id="KW-0479">Metal-binding</keyword>
<evidence type="ECO:0000313" key="4">
    <source>
        <dbReference type="EMBL" id="MPL70661.1"/>
    </source>
</evidence>
<dbReference type="InterPro" id="IPR001303">
    <property type="entry name" value="Aldolase_II/adducin_N"/>
</dbReference>
<evidence type="ECO:0000256" key="1">
    <source>
        <dbReference type="ARBA" id="ARBA00022723"/>
    </source>
</evidence>
<dbReference type="SMART" id="SM01007">
    <property type="entry name" value="Aldolase_II"/>
    <property type="match status" value="1"/>
</dbReference>
<keyword evidence="2 4" id="KW-0456">Lyase</keyword>
<dbReference type="PANTHER" id="PTHR22789">
    <property type="entry name" value="FUCULOSE PHOSPHATE ALDOLASE"/>
    <property type="match status" value="1"/>
</dbReference>
<dbReference type="Gene3D" id="3.40.225.10">
    <property type="entry name" value="Class II aldolase/adducin N-terminal domain"/>
    <property type="match status" value="1"/>
</dbReference>